<sequence length="150" mass="17921">MFMKRYKILIKNVNTFNWKPYEVKRISSIILNSKKSKPFNIDYIEKVKKKNGLKDGCNKVFLKNKYNGDKYERDNNITRWCDKTKLSHNNIMLIYIKLIDKCLKIFSNIPIRSVSLILHSMVKLNYYGTNFIDLFFKNINNIIDKSLQLI</sequence>
<evidence type="ECO:0000313" key="2">
    <source>
        <dbReference type="Proteomes" id="UP000054566"/>
    </source>
</evidence>
<name>A0A0L0CT58_PLAFA</name>
<evidence type="ECO:0000313" key="1">
    <source>
        <dbReference type="EMBL" id="KNC35417.1"/>
    </source>
</evidence>
<dbReference type="Proteomes" id="UP000054566">
    <property type="component" value="Unassembled WGS sequence"/>
</dbReference>
<dbReference type="AlphaFoldDB" id="A0A0L0CT58"/>
<dbReference type="EMBL" id="GG663829">
    <property type="protein sequence ID" value="KNC35417.1"/>
    <property type="molecule type" value="Genomic_DNA"/>
</dbReference>
<reference evidence="2" key="2">
    <citation type="submission" date="2015-07" db="EMBL/GenBank/DDBJ databases">
        <title>The genome sequence of Plasmodium falciparum RAJ116.</title>
        <authorList>
            <consortium name="The Broad Institute Genome Sequencing Platform"/>
            <person name="Volkman S.K."/>
            <person name="Neafsey D.E."/>
            <person name="Dash A.P."/>
            <person name="Chitnis C.E."/>
            <person name="Hartl D.L."/>
            <person name="Young S.K."/>
            <person name="Kodira C.D."/>
            <person name="Zeng Q."/>
            <person name="Koehrsen M."/>
            <person name="Godfrey P."/>
            <person name="Alvarado L."/>
            <person name="Berlin A."/>
            <person name="Borenstein D."/>
            <person name="Chen Z."/>
            <person name="Engels R."/>
            <person name="Freedman E."/>
            <person name="Gellesch M."/>
            <person name="Goldberg J."/>
            <person name="Griggs A."/>
            <person name="Gujja S."/>
            <person name="Heiman D."/>
            <person name="Hepburn T."/>
            <person name="Howarth C."/>
            <person name="Jen D."/>
            <person name="Larson L."/>
            <person name="Lewis B."/>
            <person name="Mehta T."/>
            <person name="Park D."/>
            <person name="Pearson M."/>
            <person name="Roberts A."/>
            <person name="Saif S."/>
            <person name="Shea T."/>
            <person name="Shenoy N."/>
            <person name="Sisk P."/>
            <person name="Stolte C."/>
            <person name="Sykes S."/>
            <person name="Walk T."/>
            <person name="White J."/>
            <person name="Yandava C."/>
            <person name="Wirth D.F."/>
            <person name="Nusbaum C."/>
            <person name="Birren B."/>
        </authorList>
    </citation>
    <scope>NUCLEOTIDE SEQUENCE [LARGE SCALE GENOMIC DNA]</scope>
    <source>
        <strain evidence="2">RAJ116</strain>
    </source>
</reference>
<reference evidence="2" key="1">
    <citation type="submission" date="2015-07" db="EMBL/GenBank/DDBJ databases">
        <title>Annotation of Plasmodium falciparum RAJ116.</title>
        <authorList>
            <consortium name="The Broad Institute Genome Sequencing Platform"/>
            <person name="Volkman S.K."/>
            <person name="Neafsey D.E."/>
            <person name="Dash A.P."/>
            <person name="Chitnis C.E."/>
            <person name="Hartl D.L."/>
            <person name="Young S.K."/>
            <person name="Zeng Q."/>
            <person name="Koehrsen M."/>
            <person name="Alvarado L."/>
            <person name="Berlin A."/>
            <person name="Borenstein D."/>
            <person name="Chapman S.B."/>
            <person name="Chen Z."/>
            <person name="Engels R."/>
            <person name="Freedman E."/>
            <person name="Gellesch M."/>
            <person name="Goldberg J."/>
            <person name="Griggs A."/>
            <person name="Gujja S."/>
            <person name="Heilman E.R."/>
            <person name="Heiman D.I."/>
            <person name="Howarth C."/>
            <person name="Jen D."/>
            <person name="Larson L."/>
            <person name="Mehta T."/>
            <person name="Neiman D."/>
            <person name="Park D."/>
            <person name="Pearson M."/>
            <person name="Roberts A."/>
            <person name="Saif S."/>
            <person name="Shea T."/>
            <person name="Shenoy N."/>
            <person name="Sisk P."/>
            <person name="Stolte C."/>
            <person name="Sykes S."/>
            <person name="Walk T."/>
            <person name="White J."/>
            <person name="Yandava C."/>
            <person name="Haas B."/>
            <person name="Henn M.R."/>
            <person name="Nusbaum C."/>
            <person name="Birren B."/>
        </authorList>
    </citation>
    <scope>NUCLEOTIDE SEQUENCE [LARGE SCALE GENOMIC DNA]</scope>
    <source>
        <strain evidence="2">RAJ116</strain>
    </source>
</reference>
<gene>
    <name evidence="1" type="ORF">PFLG_00431</name>
</gene>
<accession>A0A0L0CT58</accession>
<protein>
    <submittedName>
        <fullName evidence="1">Uncharacterized protein</fullName>
    </submittedName>
</protein>
<organism evidence="1 2">
    <name type="scientific">Plasmodium falciparum RAJ116</name>
    <dbReference type="NCBI Taxonomy" id="580058"/>
    <lineage>
        <taxon>Eukaryota</taxon>
        <taxon>Sar</taxon>
        <taxon>Alveolata</taxon>
        <taxon>Apicomplexa</taxon>
        <taxon>Aconoidasida</taxon>
        <taxon>Haemosporida</taxon>
        <taxon>Plasmodiidae</taxon>
        <taxon>Plasmodium</taxon>
        <taxon>Plasmodium (Laverania)</taxon>
    </lineage>
</organism>
<proteinExistence type="predicted"/>
<dbReference type="OrthoDB" id="392432at2759"/>